<keyword evidence="3" id="KW-0132">Cell division</keyword>
<dbReference type="InterPro" id="IPR019440">
    <property type="entry name" value="MAU2"/>
</dbReference>
<dbReference type="GO" id="GO:0005634">
    <property type="term" value="C:nucleus"/>
    <property type="evidence" value="ECO:0007669"/>
    <property type="project" value="UniProtKB-SubCell"/>
</dbReference>
<protein>
    <recommendedName>
        <fullName evidence="11">MAU2 chromatid cohesion factor homolog</fullName>
    </recommendedName>
</protein>
<feature type="compositionally biased region" description="Pro residues" evidence="8">
    <location>
        <begin position="304"/>
        <end position="316"/>
    </location>
</feature>
<dbReference type="Proteomes" id="UP000747399">
    <property type="component" value="Unassembled WGS sequence"/>
</dbReference>
<feature type="compositionally biased region" description="Low complexity" evidence="8">
    <location>
        <begin position="292"/>
        <end position="303"/>
    </location>
</feature>
<sequence>MAELSTDALPNALALLATSYERDGCPIQTIHCLQALVNCQLPPDFEAKARMHLGRVLLEHTYNFREALSHLLRAQILAKSLIGNYCLKYEIQDRIATCYQYSGQDAMELQAYTALSEPPKSIRNSSEWPAVCGWVCRLAQRAAALHASCGRYDQAVQAAKDGLAFTEANGIRDQKLVFLLVLLQIYLERWDHAAVDSVLEALRIALADETSPAAAAAAATSAAAGGSSGVSGGEGALDPFLKSHLMLHMNLLKVLYMLRRGEVAKIVKVEQQQQPPPPPPPPQQQAGGGGAAAAAVEVAAAPEPAGPSSPEQPPPGLLHTLEMYMEQIKRQQKDQSPGQQQGARAPYILSGLSSLEPLLCLVGALALRNGSSRPRLVKKYLQRGLSCVSELTAAAGIGPGTRERDLPMQCQEQAGVALRLQSLLLQCKAQVALSKAQLRVAREDLLTCQQLQECFPNMLSGLLAGTHLLTGQYCVATGEMHAAAAHFEFARLNAPSRPAAALAAVLEAEVHLSTPPLQHGEQQQAEQQQQGAQEGSGTPVVMGDVARALAALGPFYTVQGGTPAASTSAAGSSMSGGAGSGGSESLPGVLGHLEDVACKLASATCLAQQGELGTAFQLLSSVLKVALRRVDHHQLTCAILNHMALIYLRQQPQQGSRIDIHSAKEMARSSLSLSQQERDLWAENQAMRTMSRIAKLKGENDQAGSRSTAEPEQRITVAVMDALSDSGRHGYAVGWGLRAMA</sequence>
<evidence type="ECO:0000256" key="5">
    <source>
        <dbReference type="ARBA" id="ARBA00022829"/>
    </source>
</evidence>
<organism evidence="9 10">
    <name type="scientific">Volvox africanus</name>
    <dbReference type="NCBI Taxonomy" id="51714"/>
    <lineage>
        <taxon>Eukaryota</taxon>
        <taxon>Viridiplantae</taxon>
        <taxon>Chlorophyta</taxon>
        <taxon>core chlorophytes</taxon>
        <taxon>Chlorophyceae</taxon>
        <taxon>CS clade</taxon>
        <taxon>Chlamydomonadales</taxon>
        <taxon>Volvocaceae</taxon>
        <taxon>Volvox</taxon>
    </lineage>
</organism>
<keyword evidence="6" id="KW-0539">Nucleus</keyword>
<feature type="compositionally biased region" description="Low complexity" evidence="8">
    <location>
        <begin position="520"/>
        <end position="535"/>
    </location>
</feature>
<name>A0A8J4F221_9CHLO</name>
<dbReference type="EMBL" id="BNCO01000025">
    <property type="protein sequence ID" value="GIL56790.1"/>
    <property type="molecule type" value="Genomic_DNA"/>
</dbReference>
<evidence type="ECO:0000256" key="6">
    <source>
        <dbReference type="ARBA" id="ARBA00023242"/>
    </source>
</evidence>
<keyword evidence="10" id="KW-1185">Reference proteome</keyword>
<evidence type="ECO:0008006" key="11">
    <source>
        <dbReference type="Google" id="ProtNLM"/>
    </source>
</evidence>
<evidence type="ECO:0000256" key="1">
    <source>
        <dbReference type="ARBA" id="ARBA00004123"/>
    </source>
</evidence>
<dbReference type="GO" id="GO:0007059">
    <property type="term" value="P:chromosome segregation"/>
    <property type="evidence" value="ECO:0007669"/>
    <property type="project" value="UniProtKB-KW"/>
</dbReference>
<dbReference type="GO" id="GO:0007064">
    <property type="term" value="P:mitotic sister chromatid cohesion"/>
    <property type="evidence" value="ECO:0007669"/>
    <property type="project" value="InterPro"/>
</dbReference>
<evidence type="ECO:0000256" key="7">
    <source>
        <dbReference type="ARBA" id="ARBA00023306"/>
    </source>
</evidence>
<evidence type="ECO:0000313" key="9">
    <source>
        <dbReference type="EMBL" id="GIL56790.1"/>
    </source>
</evidence>
<feature type="region of interest" description="Disordered" evidence="8">
    <location>
        <begin position="516"/>
        <end position="538"/>
    </location>
</feature>
<evidence type="ECO:0000256" key="4">
    <source>
        <dbReference type="ARBA" id="ARBA00022776"/>
    </source>
</evidence>
<comment type="caution">
    <text evidence="9">The sequence shown here is derived from an EMBL/GenBank/DDBJ whole genome shotgun (WGS) entry which is preliminary data.</text>
</comment>
<keyword evidence="5" id="KW-0159">Chromosome partition</keyword>
<evidence type="ECO:0000256" key="3">
    <source>
        <dbReference type="ARBA" id="ARBA00022618"/>
    </source>
</evidence>
<reference evidence="9" key="1">
    <citation type="journal article" date="2021" name="Proc. Natl. Acad. Sci. U.S.A.">
        <title>Three genomes in the algal genus Volvox reveal the fate of a haploid sex-determining region after a transition to homothallism.</title>
        <authorList>
            <person name="Yamamoto K."/>
            <person name="Hamaji T."/>
            <person name="Kawai-Toyooka H."/>
            <person name="Matsuzaki R."/>
            <person name="Takahashi F."/>
            <person name="Nishimura Y."/>
            <person name="Kawachi M."/>
            <person name="Noguchi H."/>
            <person name="Minakuchi Y."/>
            <person name="Umen J.G."/>
            <person name="Toyoda A."/>
            <person name="Nozaki H."/>
        </authorList>
    </citation>
    <scope>NUCLEOTIDE SEQUENCE</scope>
    <source>
        <strain evidence="9">NIES-3780</strain>
    </source>
</reference>
<comment type="subcellular location">
    <subcellularLocation>
        <location evidence="1">Nucleus</location>
    </subcellularLocation>
</comment>
<dbReference type="PANTHER" id="PTHR21394">
    <property type="entry name" value="MAU2 CHROMATID COHESION FACTOR HOMOLOG"/>
    <property type="match status" value="1"/>
</dbReference>
<keyword evidence="7" id="KW-0131">Cell cycle</keyword>
<dbReference type="Pfam" id="PF10345">
    <property type="entry name" value="Cohesin_load"/>
    <property type="match status" value="1"/>
</dbReference>
<evidence type="ECO:0000256" key="2">
    <source>
        <dbReference type="ARBA" id="ARBA00008585"/>
    </source>
</evidence>
<keyword evidence="4" id="KW-0498">Mitosis</keyword>
<feature type="region of interest" description="Disordered" evidence="8">
    <location>
        <begin position="270"/>
        <end position="317"/>
    </location>
</feature>
<proteinExistence type="inferred from homology"/>
<gene>
    <name evidence="9" type="ORF">Vafri_12096</name>
</gene>
<dbReference type="AlphaFoldDB" id="A0A8J4F221"/>
<evidence type="ECO:0000313" key="10">
    <source>
        <dbReference type="Proteomes" id="UP000747399"/>
    </source>
</evidence>
<dbReference type="GO" id="GO:0051301">
    <property type="term" value="P:cell division"/>
    <property type="evidence" value="ECO:0007669"/>
    <property type="project" value="UniProtKB-KW"/>
</dbReference>
<feature type="compositionally biased region" description="Pro residues" evidence="8">
    <location>
        <begin position="274"/>
        <end position="283"/>
    </location>
</feature>
<accession>A0A8J4F221</accession>
<evidence type="ECO:0000256" key="8">
    <source>
        <dbReference type="SAM" id="MobiDB-lite"/>
    </source>
</evidence>
<comment type="similarity">
    <text evidence="2">Belongs to the SCC4/mau-2 family.</text>
</comment>